<dbReference type="Proteomes" id="UP000007266">
    <property type="component" value="Linkage group 7"/>
</dbReference>
<feature type="chain" id="PRO_5007310801" evidence="11">
    <location>
        <begin position="18"/>
        <end position="298"/>
    </location>
</feature>
<proteinExistence type="inferred from homology"/>
<dbReference type="EMBL" id="KQ971352">
    <property type="protein sequence ID" value="EFA07557.2"/>
    <property type="molecule type" value="Genomic_DNA"/>
</dbReference>
<keyword evidence="5 10" id="KW-0378">Hydrolase</keyword>
<dbReference type="GO" id="GO:0006508">
    <property type="term" value="P:proteolysis"/>
    <property type="evidence" value="ECO:0000318"/>
    <property type="project" value="GO_Central"/>
</dbReference>
<dbReference type="Pfam" id="PF00089">
    <property type="entry name" value="Trypsin"/>
    <property type="match status" value="1"/>
</dbReference>
<feature type="signal peptide" evidence="11">
    <location>
        <begin position="1"/>
        <end position="17"/>
    </location>
</feature>
<keyword evidence="8" id="KW-1015">Disulfide bond</keyword>
<keyword evidence="3 10" id="KW-0645">Protease</keyword>
<evidence type="ECO:0000256" key="3">
    <source>
        <dbReference type="ARBA" id="ARBA00022670"/>
    </source>
</evidence>
<keyword evidence="14" id="KW-1185">Reference proteome</keyword>
<evidence type="ECO:0000256" key="9">
    <source>
        <dbReference type="ARBA" id="ARBA00024195"/>
    </source>
</evidence>
<keyword evidence="4 11" id="KW-0732">Signal</keyword>
<dbReference type="InterPro" id="IPR001314">
    <property type="entry name" value="Peptidase_S1A"/>
</dbReference>
<evidence type="ECO:0000256" key="6">
    <source>
        <dbReference type="ARBA" id="ARBA00022825"/>
    </source>
</evidence>
<dbReference type="STRING" id="7070.D6WUF5"/>
<evidence type="ECO:0000256" key="8">
    <source>
        <dbReference type="ARBA" id="ARBA00023157"/>
    </source>
</evidence>
<sequence>MRVAIIFLIHFANILTAFDIKDHPNWHLLDHEHCGESLSDRIIGGASATLGQFPWVARLGYQPHFPRFSLPVFKCGGSLISNFYVVTAAHCVAHLRNEDLALIRLGELNAITDVDCENNVCAPPVQDFRPAKQFYHENYGNPKMRHDIALIRLDHPAKIHSYVLPICLPQGPLLNKDYEGTTMEVAGWGVNDVETGASSAVLLHVRVPIIKPEMCEQSVGHFATVSENQFCAGGQIGYDSCGGDSGGPLMKPEAVDGPPRYFLIGVVSFGSTNCGSNVPAIYTNVARYVKWILDNIEP</sequence>
<dbReference type="SUPFAM" id="SSF50494">
    <property type="entry name" value="Trypsin-like serine proteases"/>
    <property type="match status" value="1"/>
</dbReference>
<dbReference type="FunFam" id="2.40.10.10:FF:000146">
    <property type="entry name" value="Serine protease 53"/>
    <property type="match status" value="1"/>
</dbReference>
<dbReference type="MEROPS" id="S01.204"/>
<name>D6WUF5_TRICA</name>
<keyword evidence="2" id="KW-0964">Secreted</keyword>
<evidence type="ECO:0000256" key="5">
    <source>
        <dbReference type="ARBA" id="ARBA00022801"/>
    </source>
</evidence>
<dbReference type="InterPro" id="IPR018114">
    <property type="entry name" value="TRYPSIN_HIS"/>
</dbReference>
<dbReference type="eggNOG" id="KOG3627">
    <property type="taxonomic scope" value="Eukaryota"/>
</dbReference>
<protein>
    <submittedName>
        <fullName evidence="13">Serine protease P135</fullName>
    </submittedName>
</protein>
<evidence type="ECO:0000256" key="2">
    <source>
        <dbReference type="ARBA" id="ARBA00022525"/>
    </source>
</evidence>
<reference evidence="13 14" key="1">
    <citation type="journal article" date="2008" name="Nature">
        <title>The genome of the model beetle and pest Tribolium castaneum.</title>
        <authorList>
            <consortium name="Tribolium Genome Sequencing Consortium"/>
            <person name="Richards S."/>
            <person name="Gibbs R.A."/>
            <person name="Weinstock G.M."/>
            <person name="Brown S.J."/>
            <person name="Denell R."/>
            <person name="Beeman R.W."/>
            <person name="Gibbs R."/>
            <person name="Beeman R.W."/>
            <person name="Brown S.J."/>
            <person name="Bucher G."/>
            <person name="Friedrich M."/>
            <person name="Grimmelikhuijzen C.J."/>
            <person name="Klingler M."/>
            <person name="Lorenzen M."/>
            <person name="Richards S."/>
            <person name="Roth S."/>
            <person name="Schroder R."/>
            <person name="Tautz D."/>
            <person name="Zdobnov E.M."/>
            <person name="Muzny D."/>
            <person name="Gibbs R.A."/>
            <person name="Weinstock G.M."/>
            <person name="Attaway T."/>
            <person name="Bell S."/>
            <person name="Buhay C.J."/>
            <person name="Chandrabose M.N."/>
            <person name="Chavez D."/>
            <person name="Clerk-Blankenburg K.P."/>
            <person name="Cree A."/>
            <person name="Dao M."/>
            <person name="Davis C."/>
            <person name="Chacko J."/>
            <person name="Dinh H."/>
            <person name="Dugan-Rocha S."/>
            <person name="Fowler G."/>
            <person name="Garner T.T."/>
            <person name="Garnes J."/>
            <person name="Gnirke A."/>
            <person name="Hawes A."/>
            <person name="Hernandez J."/>
            <person name="Hines S."/>
            <person name="Holder M."/>
            <person name="Hume J."/>
            <person name="Jhangiani S.N."/>
            <person name="Joshi V."/>
            <person name="Khan Z.M."/>
            <person name="Jackson L."/>
            <person name="Kovar C."/>
            <person name="Kowis A."/>
            <person name="Lee S."/>
            <person name="Lewis L.R."/>
            <person name="Margolis J."/>
            <person name="Morgan M."/>
            <person name="Nazareth L.V."/>
            <person name="Nguyen N."/>
            <person name="Okwuonu G."/>
            <person name="Parker D."/>
            <person name="Richards S."/>
            <person name="Ruiz S.J."/>
            <person name="Santibanez J."/>
            <person name="Savard J."/>
            <person name="Scherer S.E."/>
            <person name="Schneider B."/>
            <person name="Sodergren E."/>
            <person name="Tautz D."/>
            <person name="Vattahil S."/>
            <person name="Villasana D."/>
            <person name="White C.S."/>
            <person name="Wright R."/>
            <person name="Park Y."/>
            <person name="Beeman R.W."/>
            <person name="Lord J."/>
            <person name="Oppert B."/>
            <person name="Lorenzen M."/>
            <person name="Brown S."/>
            <person name="Wang L."/>
            <person name="Savard J."/>
            <person name="Tautz D."/>
            <person name="Richards S."/>
            <person name="Weinstock G."/>
            <person name="Gibbs R.A."/>
            <person name="Liu Y."/>
            <person name="Worley K."/>
            <person name="Weinstock G."/>
            <person name="Elsik C.G."/>
            <person name="Reese J.T."/>
            <person name="Elhaik E."/>
            <person name="Landan G."/>
            <person name="Graur D."/>
            <person name="Arensburger P."/>
            <person name="Atkinson P."/>
            <person name="Beeman R.W."/>
            <person name="Beidler J."/>
            <person name="Brown S.J."/>
            <person name="Demuth J.P."/>
            <person name="Drury D.W."/>
            <person name="Du Y.Z."/>
            <person name="Fujiwara H."/>
            <person name="Lorenzen M."/>
            <person name="Maselli V."/>
            <person name="Osanai M."/>
            <person name="Park Y."/>
            <person name="Robertson H.M."/>
            <person name="Tu Z."/>
            <person name="Wang J.J."/>
            <person name="Wang S."/>
            <person name="Richards S."/>
            <person name="Song H."/>
            <person name="Zhang L."/>
            <person name="Sodergren E."/>
            <person name="Werner D."/>
            <person name="Stanke M."/>
            <person name="Morgenstern B."/>
            <person name="Solovyev V."/>
            <person name="Kosarev P."/>
            <person name="Brown G."/>
            <person name="Chen H.C."/>
            <person name="Ermolaeva O."/>
            <person name="Hlavina W."/>
            <person name="Kapustin Y."/>
            <person name="Kiryutin B."/>
            <person name="Kitts P."/>
            <person name="Maglott D."/>
            <person name="Pruitt K."/>
            <person name="Sapojnikov V."/>
            <person name="Souvorov A."/>
            <person name="Mackey A.J."/>
            <person name="Waterhouse R.M."/>
            <person name="Wyder S."/>
            <person name="Zdobnov E.M."/>
            <person name="Zdobnov E.M."/>
            <person name="Wyder S."/>
            <person name="Kriventseva E.V."/>
            <person name="Kadowaki T."/>
            <person name="Bork P."/>
            <person name="Aranda M."/>
            <person name="Bao R."/>
            <person name="Beermann A."/>
            <person name="Berns N."/>
            <person name="Bolognesi R."/>
            <person name="Bonneton F."/>
            <person name="Bopp D."/>
            <person name="Brown S.J."/>
            <person name="Bucher G."/>
            <person name="Butts T."/>
            <person name="Chaumot A."/>
            <person name="Denell R.E."/>
            <person name="Ferrier D.E."/>
            <person name="Friedrich M."/>
            <person name="Gordon C.M."/>
            <person name="Jindra M."/>
            <person name="Klingler M."/>
            <person name="Lan Q."/>
            <person name="Lattorff H.M."/>
            <person name="Laudet V."/>
            <person name="von Levetsow C."/>
            <person name="Liu Z."/>
            <person name="Lutz R."/>
            <person name="Lynch J.A."/>
            <person name="da Fonseca R.N."/>
            <person name="Posnien N."/>
            <person name="Reuter R."/>
            <person name="Roth S."/>
            <person name="Savard J."/>
            <person name="Schinko J.B."/>
            <person name="Schmitt C."/>
            <person name="Schoppmeier M."/>
            <person name="Schroder R."/>
            <person name="Shippy T.D."/>
            <person name="Simonnet F."/>
            <person name="Marques-Souza H."/>
            <person name="Tautz D."/>
            <person name="Tomoyasu Y."/>
            <person name="Trauner J."/>
            <person name="Van der Zee M."/>
            <person name="Vervoort M."/>
            <person name="Wittkopp N."/>
            <person name="Wimmer E.A."/>
            <person name="Yang X."/>
            <person name="Jones A.K."/>
            <person name="Sattelle D.B."/>
            <person name="Ebert P.R."/>
            <person name="Nelson D."/>
            <person name="Scott J.G."/>
            <person name="Beeman R.W."/>
            <person name="Muthukrishnan S."/>
            <person name="Kramer K.J."/>
            <person name="Arakane Y."/>
            <person name="Beeman R.W."/>
            <person name="Zhu Q."/>
            <person name="Hogenkamp D."/>
            <person name="Dixit R."/>
            <person name="Oppert B."/>
            <person name="Jiang H."/>
            <person name="Zou Z."/>
            <person name="Marshall J."/>
            <person name="Elpidina E."/>
            <person name="Vinokurov K."/>
            <person name="Oppert C."/>
            <person name="Zou Z."/>
            <person name="Evans J."/>
            <person name="Lu Z."/>
            <person name="Zhao P."/>
            <person name="Sumathipala N."/>
            <person name="Altincicek B."/>
            <person name="Vilcinskas A."/>
            <person name="Williams M."/>
            <person name="Hultmark D."/>
            <person name="Hetru C."/>
            <person name="Jiang H."/>
            <person name="Grimmelikhuijzen C.J."/>
            <person name="Hauser F."/>
            <person name="Cazzamali G."/>
            <person name="Williamson M."/>
            <person name="Park Y."/>
            <person name="Li B."/>
            <person name="Tanaka Y."/>
            <person name="Predel R."/>
            <person name="Neupert S."/>
            <person name="Schachtner J."/>
            <person name="Verleyen P."/>
            <person name="Raible F."/>
            <person name="Bork P."/>
            <person name="Friedrich M."/>
            <person name="Walden K.K."/>
            <person name="Robertson H.M."/>
            <person name="Angeli S."/>
            <person name="Foret S."/>
            <person name="Bucher G."/>
            <person name="Schuetz S."/>
            <person name="Maleszka R."/>
            <person name="Wimmer E.A."/>
            <person name="Beeman R.W."/>
            <person name="Lorenzen M."/>
            <person name="Tomoyasu Y."/>
            <person name="Miller S.C."/>
            <person name="Grossmann D."/>
            <person name="Bucher G."/>
        </authorList>
    </citation>
    <scope>NUCLEOTIDE SEQUENCE [LARGE SCALE GENOMIC DNA]</scope>
    <source>
        <strain evidence="13 14">Georgia GA2</strain>
    </source>
</reference>
<dbReference type="InterPro" id="IPR001254">
    <property type="entry name" value="Trypsin_dom"/>
</dbReference>
<dbReference type="InterPro" id="IPR051487">
    <property type="entry name" value="Ser/Thr_Proteases_Immune/Dev"/>
</dbReference>
<dbReference type="GO" id="GO:0005615">
    <property type="term" value="C:extracellular space"/>
    <property type="evidence" value="ECO:0000318"/>
    <property type="project" value="GO_Central"/>
</dbReference>
<dbReference type="PANTHER" id="PTHR24256">
    <property type="entry name" value="TRYPTASE-RELATED"/>
    <property type="match status" value="1"/>
</dbReference>
<dbReference type="PROSITE" id="PS00134">
    <property type="entry name" value="TRYPSIN_HIS"/>
    <property type="match status" value="1"/>
</dbReference>
<dbReference type="KEGG" id="tca:103313129"/>
<dbReference type="PROSITE" id="PS50240">
    <property type="entry name" value="TRYPSIN_DOM"/>
    <property type="match status" value="1"/>
</dbReference>
<dbReference type="HOGENOM" id="CLU_006842_0_3_1"/>
<evidence type="ECO:0000256" key="10">
    <source>
        <dbReference type="RuleBase" id="RU363034"/>
    </source>
</evidence>
<evidence type="ECO:0000313" key="13">
    <source>
        <dbReference type="EMBL" id="EFA07557.2"/>
    </source>
</evidence>
<dbReference type="InterPro" id="IPR009003">
    <property type="entry name" value="Peptidase_S1_PA"/>
</dbReference>
<accession>D6WUF5</accession>
<evidence type="ECO:0000256" key="11">
    <source>
        <dbReference type="SAM" id="SignalP"/>
    </source>
</evidence>
<evidence type="ECO:0000256" key="7">
    <source>
        <dbReference type="ARBA" id="ARBA00023145"/>
    </source>
</evidence>
<evidence type="ECO:0000259" key="12">
    <source>
        <dbReference type="PROSITE" id="PS50240"/>
    </source>
</evidence>
<keyword evidence="7" id="KW-0865">Zymogen</keyword>
<comment type="subcellular location">
    <subcellularLocation>
        <location evidence="1">Secreted</location>
    </subcellularLocation>
</comment>
<dbReference type="OMA" id="ENARCES"/>
<evidence type="ECO:0000256" key="4">
    <source>
        <dbReference type="ARBA" id="ARBA00022729"/>
    </source>
</evidence>
<dbReference type="InterPro" id="IPR033116">
    <property type="entry name" value="TRYPSIN_SER"/>
</dbReference>
<dbReference type="PROSITE" id="PS00135">
    <property type="entry name" value="TRYPSIN_SER"/>
    <property type="match status" value="1"/>
</dbReference>
<dbReference type="CDD" id="cd00190">
    <property type="entry name" value="Tryp_SPc"/>
    <property type="match status" value="1"/>
</dbReference>
<gene>
    <name evidence="13" type="primary">AUGUSTUS-3.0.2_13276</name>
    <name evidence="13" type="ORF">TcasGA2_TC013276</name>
</gene>
<reference evidence="13 14" key="2">
    <citation type="journal article" date="2010" name="Nucleic Acids Res.">
        <title>BeetleBase in 2010: revisions to provide comprehensive genomic information for Tribolium castaneum.</title>
        <authorList>
            <person name="Kim H.S."/>
            <person name="Murphy T."/>
            <person name="Xia J."/>
            <person name="Caragea D."/>
            <person name="Park Y."/>
            <person name="Beeman R.W."/>
            <person name="Lorenzen M.D."/>
            <person name="Butcher S."/>
            <person name="Manak J.R."/>
            <person name="Brown S.J."/>
        </authorList>
    </citation>
    <scope>GENOME REANNOTATION</scope>
    <source>
        <strain evidence="13 14">Georgia GA2</strain>
    </source>
</reference>
<keyword evidence="6 10" id="KW-0720">Serine protease</keyword>
<dbReference type="GO" id="GO:0004252">
    <property type="term" value="F:serine-type endopeptidase activity"/>
    <property type="evidence" value="ECO:0000318"/>
    <property type="project" value="GO_Central"/>
</dbReference>
<dbReference type="PRINTS" id="PR00722">
    <property type="entry name" value="CHYMOTRYPSIN"/>
</dbReference>
<dbReference type="OrthoDB" id="547031at2759"/>
<dbReference type="Gene3D" id="2.40.10.10">
    <property type="entry name" value="Trypsin-like serine proteases"/>
    <property type="match status" value="2"/>
</dbReference>
<evidence type="ECO:0000313" key="14">
    <source>
        <dbReference type="Proteomes" id="UP000007266"/>
    </source>
</evidence>
<dbReference type="InParanoid" id="D6WUF5"/>
<dbReference type="InterPro" id="IPR043504">
    <property type="entry name" value="Peptidase_S1_PA_chymotrypsin"/>
</dbReference>
<comment type="similarity">
    <text evidence="9">Belongs to the peptidase S1 family. CLIP subfamily.</text>
</comment>
<feature type="domain" description="Peptidase S1" evidence="12">
    <location>
        <begin position="42"/>
        <end position="297"/>
    </location>
</feature>
<organism evidence="13 14">
    <name type="scientific">Tribolium castaneum</name>
    <name type="common">Red flour beetle</name>
    <dbReference type="NCBI Taxonomy" id="7070"/>
    <lineage>
        <taxon>Eukaryota</taxon>
        <taxon>Metazoa</taxon>
        <taxon>Ecdysozoa</taxon>
        <taxon>Arthropoda</taxon>
        <taxon>Hexapoda</taxon>
        <taxon>Insecta</taxon>
        <taxon>Pterygota</taxon>
        <taxon>Neoptera</taxon>
        <taxon>Endopterygota</taxon>
        <taxon>Coleoptera</taxon>
        <taxon>Polyphaga</taxon>
        <taxon>Cucujiformia</taxon>
        <taxon>Tenebrionidae</taxon>
        <taxon>Tenebrionidae incertae sedis</taxon>
        <taxon>Tribolium</taxon>
    </lineage>
</organism>
<dbReference type="SMART" id="SM00020">
    <property type="entry name" value="Tryp_SPc"/>
    <property type="match status" value="1"/>
</dbReference>
<evidence type="ECO:0000256" key="1">
    <source>
        <dbReference type="ARBA" id="ARBA00004613"/>
    </source>
</evidence>
<dbReference type="AlphaFoldDB" id="D6WUF5"/>